<protein>
    <submittedName>
        <fullName evidence="1">Uncharacterized protein</fullName>
    </submittedName>
</protein>
<gene>
    <name evidence="1" type="ORF">UFOVP691_7</name>
</gene>
<accession>A0A6J5NI62</accession>
<name>A0A6J5NI62_9CAUD</name>
<dbReference type="EMBL" id="LR796663">
    <property type="protein sequence ID" value="CAB4157161.1"/>
    <property type="molecule type" value="Genomic_DNA"/>
</dbReference>
<proteinExistence type="predicted"/>
<sequence length="88" mass="10254">MKIALMVEFNDGTKSDVDAVFADFVAFERTWSRSVARFETEIRLTDLAWLAWHSETRTRKTSLKFDPDWINTVVTVEIREEVESPKAD</sequence>
<organism evidence="1">
    <name type="scientific">uncultured Caudovirales phage</name>
    <dbReference type="NCBI Taxonomy" id="2100421"/>
    <lineage>
        <taxon>Viruses</taxon>
        <taxon>Duplodnaviria</taxon>
        <taxon>Heunggongvirae</taxon>
        <taxon>Uroviricota</taxon>
        <taxon>Caudoviricetes</taxon>
        <taxon>Peduoviridae</taxon>
        <taxon>Maltschvirus</taxon>
        <taxon>Maltschvirus maltsch</taxon>
    </lineage>
</organism>
<evidence type="ECO:0000313" key="1">
    <source>
        <dbReference type="EMBL" id="CAB4157161.1"/>
    </source>
</evidence>
<reference evidence="1" key="1">
    <citation type="submission" date="2020-04" db="EMBL/GenBank/DDBJ databases">
        <authorList>
            <person name="Chiriac C."/>
            <person name="Salcher M."/>
            <person name="Ghai R."/>
            <person name="Kavagutti S V."/>
        </authorList>
    </citation>
    <scope>NUCLEOTIDE SEQUENCE</scope>
</reference>